<dbReference type="Proteomes" id="UP000813463">
    <property type="component" value="Chromosome 1"/>
</dbReference>
<proteinExistence type="predicted"/>
<reference evidence="2" key="1">
    <citation type="journal article" date="2021" name="Nat. Commun.">
        <title>Genomic analyses provide insights into spinach domestication and the genetic basis of agronomic traits.</title>
        <authorList>
            <person name="Cai X."/>
            <person name="Sun X."/>
            <person name="Xu C."/>
            <person name="Sun H."/>
            <person name="Wang X."/>
            <person name="Ge C."/>
            <person name="Zhang Z."/>
            <person name="Wang Q."/>
            <person name="Fei Z."/>
            <person name="Jiao C."/>
            <person name="Wang Q."/>
        </authorList>
    </citation>
    <scope>NUCLEOTIDE SEQUENCE [LARGE SCALE GENOMIC DNA]</scope>
    <source>
        <strain evidence="2">cv. Varoflay</strain>
    </source>
</reference>
<accession>A0ABM3RNP6</accession>
<name>A0ABM3RNP6_SPIOL</name>
<reference evidence="3" key="2">
    <citation type="submission" date="2025-08" db="UniProtKB">
        <authorList>
            <consortium name="RefSeq"/>
        </authorList>
    </citation>
    <scope>IDENTIFICATION</scope>
    <source>
        <tissue evidence="3">Leaf</tissue>
    </source>
</reference>
<feature type="transmembrane region" description="Helical" evidence="1">
    <location>
        <begin position="64"/>
        <end position="97"/>
    </location>
</feature>
<keyword evidence="1" id="KW-1133">Transmembrane helix</keyword>
<evidence type="ECO:0000256" key="1">
    <source>
        <dbReference type="SAM" id="Phobius"/>
    </source>
</evidence>
<dbReference type="GeneID" id="110793098"/>
<evidence type="ECO:0000313" key="2">
    <source>
        <dbReference type="Proteomes" id="UP000813463"/>
    </source>
</evidence>
<dbReference type="RefSeq" id="XP_056697239.1">
    <property type="nucleotide sequence ID" value="XM_056841261.1"/>
</dbReference>
<keyword evidence="2" id="KW-1185">Reference proteome</keyword>
<sequence length="125" mass="14234">MLTANPKRARLFHDKSLASEDIYEPFVSRYSSGQHVMWYLNLLVYICRDDAALQQLVWVSMLRWACYVLLICFLYLSYCILLCKTLPILVCITVLMMGCRLSPCTPAGSVIYICFLLHNGAADGL</sequence>
<organism evidence="2 3">
    <name type="scientific">Spinacia oleracea</name>
    <name type="common">Spinach</name>
    <dbReference type="NCBI Taxonomy" id="3562"/>
    <lineage>
        <taxon>Eukaryota</taxon>
        <taxon>Viridiplantae</taxon>
        <taxon>Streptophyta</taxon>
        <taxon>Embryophyta</taxon>
        <taxon>Tracheophyta</taxon>
        <taxon>Spermatophyta</taxon>
        <taxon>Magnoliopsida</taxon>
        <taxon>eudicotyledons</taxon>
        <taxon>Gunneridae</taxon>
        <taxon>Pentapetalae</taxon>
        <taxon>Caryophyllales</taxon>
        <taxon>Chenopodiaceae</taxon>
        <taxon>Chenopodioideae</taxon>
        <taxon>Anserineae</taxon>
        <taxon>Spinacia</taxon>
    </lineage>
</organism>
<keyword evidence="1" id="KW-0812">Transmembrane</keyword>
<gene>
    <name evidence="3" type="primary">LOC110793098</name>
</gene>
<protein>
    <submittedName>
        <fullName evidence="3">Uncharacterized protein isoform X1</fullName>
    </submittedName>
</protein>
<keyword evidence="1" id="KW-0472">Membrane</keyword>
<evidence type="ECO:0000313" key="3">
    <source>
        <dbReference type="RefSeq" id="XP_056697239.1"/>
    </source>
</evidence>